<dbReference type="PATRIC" id="fig|1354791.3.peg.176"/>
<organism evidence="4 5">
    <name type="scientific">Ectothiorhodospira haloalkaliphila</name>
    <dbReference type="NCBI Taxonomy" id="421628"/>
    <lineage>
        <taxon>Bacteria</taxon>
        <taxon>Pseudomonadati</taxon>
        <taxon>Pseudomonadota</taxon>
        <taxon>Gammaproteobacteria</taxon>
        <taxon>Chromatiales</taxon>
        <taxon>Ectothiorhodospiraceae</taxon>
        <taxon>Ectothiorhodospira</taxon>
    </lineage>
</organism>
<dbReference type="PANTHER" id="PTHR43819">
    <property type="entry name" value="ARCHAEAL-TYPE GLUTAMATE SYNTHASE [NADPH]"/>
    <property type="match status" value="1"/>
</dbReference>
<dbReference type="SUPFAM" id="SSF51395">
    <property type="entry name" value="FMN-linked oxidoreductases"/>
    <property type="match status" value="1"/>
</dbReference>
<dbReference type="InterPro" id="IPR002932">
    <property type="entry name" value="Glu_synthdom"/>
</dbReference>
<dbReference type="InterPro" id="IPR024188">
    <property type="entry name" value="GltB"/>
</dbReference>
<dbReference type="Pfam" id="PF01645">
    <property type="entry name" value="Glu_synthase"/>
    <property type="match status" value="1"/>
</dbReference>
<dbReference type="PIRSF" id="PIRSF500060">
    <property type="entry name" value="UCP500060"/>
    <property type="match status" value="1"/>
</dbReference>
<evidence type="ECO:0000313" key="4">
    <source>
        <dbReference type="EMBL" id="AHK80103.1"/>
    </source>
</evidence>
<dbReference type="HOGENOM" id="CLU_026563_1_0_6"/>
<dbReference type="PIRSF" id="PIRSF006429">
    <property type="entry name" value="GOGAT_lg_2"/>
    <property type="match status" value="1"/>
</dbReference>
<comment type="similarity">
    <text evidence="1 2">Belongs to the glutamate synthase family.</text>
</comment>
<dbReference type="PANTHER" id="PTHR43819:SF1">
    <property type="entry name" value="ARCHAEAL-TYPE GLUTAMATE SYNTHASE [NADPH]"/>
    <property type="match status" value="1"/>
</dbReference>
<evidence type="ECO:0000256" key="2">
    <source>
        <dbReference type="PIRNR" id="PIRNR006429"/>
    </source>
</evidence>
<name>W8KLT5_9GAMM</name>
<dbReference type="InterPro" id="IPR013785">
    <property type="entry name" value="Aldolase_TIM"/>
</dbReference>
<dbReference type="RefSeq" id="WP_025282628.1">
    <property type="nucleotide sequence ID" value="NZ_CP007268.1"/>
</dbReference>
<reference evidence="5" key="2">
    <citation type="submission" date="2014-02" db="EMBL/GenBank/DDBJ databases">
        <title>Draft Genome Sequence of extremely halophilic bacteria Halorhodospira halochloris.</title>
        <authorList>
            <person name="Singh K.S."/>
        </authorList>
    </citation>
    <scope>NUCLEOTIDE SEQUENCE [LARGE SCALE GENOMIC DNA]</scope>
    <source>
        <strain evidence="5">A</strain>
    </source>
</reference>
<dbReference type="AlphaFoldDB" id="W8KLT5"/>
<keyword evidence="5" id="KW-1185">Reference proteome</keyword>
<dbReference type="Gene3D" id="3.20.20.70">
    <property type="entry name" value="Aldolase class I"/>
    <property type="match status" value="1"/>
</dbReference>
<gene>
    <name evidence="4" type="ORF">M911_14185</name>
</gene>
<dbReference type="InterPro" id="IPR027283">
    <property type="entry name" value="YerD"/>
</dbReference>
<dbReference type="GO" id="GO:0006537">
    <property type="term" value="P:glutamate biosynthetic process"/>
    <property type="evidence" value="ECO:0007669"/>
    <property type="project" value="InterPro"/>
</dbReference>
<dbReference type="OrthoDB" id="9758182at2"/>
<dbReference type="EMBL" id="CP007268">
    <property type="protein sequence ID" value="AHK80103.1"/>
    <property type="molecule type" value="Genomic_DNA"/>
</dbReference>
<dbReference type="Proteomes" id="UP000019442">
    <property type="component" value="Chromosome"/>
</dbReference>
<protein>
    <submittedName>
        <fullName evidence="4">Glutamate synthase</fullName>
    </submittedName>
</protein>
<reference evidence="4 5" key="1">
    <citation type="journal article" date="2014" name="J Genomics">
        <title>Draft Genome Sequence of the Extremely Halophilic Phototrophic Purple Sulfur Bacterium Halorhodospira halochloris.</title>
        <authorList>
            <person name="Singh K.S."/>
            <person name="Kirksey J."/>
            <person name="Hoff W.D."/>
            <person name="Deole R."/>
        </authorList>
    </citation>
    <scope>NUCLEOTIDE SEQUENCE [LARGE SCALE GENOMIC DNA]</scope>
    <source>
        <strain evidence="4 5">A</strain>
    </source>
</reference>
<dbReference type="GO" id="GO:0015930">
    <property type="term" value="F:glutamate synthase activity"/>
    <property type="evidence" value="ECO:0007669"/>
    <property type="project" value="InterPro"/>
</dbReference>
<evidence type="ECO:0000313" key="5">
    <source>
        <dbReference type="Proteomes" id="UP000019442"/>
    </source>
</evidence>
<evidence type="ECO:0000256" key="1">
    <source>
        <dbReference type="ARBA" id="ARBA00009716"/>
    </source>
</evidence>
<evidence type="ECO:0000259" key="3">
    <source>
        <dbReference type="Pfam" id="PF01645"/>
    </source>
</evidence>
<proteinExistence type="inferred from homology"/>
<sequence>MPIVVLILTGIVALAIASSFWFWPPAILATAAVFVLALMALRDRFQTRHSLRRNFPLFARGRWMMEAIRPFVRQYFIESDIDGAPINRMFRSIVYQRAKEEMDSVPFGTRVDVYRSGYEWIGHSLAAIPVGKVEPLRVKVGGPDCRQPYRASILNISAMSYGALSPNAVLALNRGACKGGFAHNTGEGGISPYHMREGGDLIWQIGTGYFGCRDHAGRFCPDTFRANAARESVRMIEIKLSQGAKPGHGGILPAAKNTPEIAAIRDVPVGVEVESPPTHSAFDSPLGLMAFIARLRELSGGKPVGFKLCIGRRSEFVALCKAMLESGTTPDFITVDGGEGGTGAAPLEYTNSVGMPLRDALAFVDDCLTGFGLRSSVTVIASGKILTGFHLVKNLALGADLCNSARGMMLALGCVQSLVCNSNHCPTGVATQNPRLQRGLVVSDKGDRVASYHARTLRATAELIASAGLCHTLELNRTHIHRRIDQHAIRRYDEIFPYMPYGALLQQPLPPEFALYMEEADVDHFLPRQCLTRTRTGTGTEGVVERI</sequence>
<feature type="domain" description="Glutamate synthase" evidence="3">
    <location>
        <begin position="154"/>
        <end position="468"/>
    </location>
</feature>
<dbReference type="KEGG" id="hhc:M911_14185"/>
<dbReference type="CDD" id="cd02808">
    <property type="entry name" value="GltS_FMN"/>
    <property type="match status" value="1"/>
</dbReference>
<accession>W8KLT5</accession>